<accession>A0A8H3GYM8</accession>
<keyword evidence="1" id="KW-1133">Transmembrane helix</keyword>
<proteinExistence type="predicted"/>
<dbReference type="InterPro" id="IPR021102">
    <property type="entry name" value="PNGase_A"/>
</dbReference>
<feature type="transmembrane region" description="Helical" evidence="1">
    <location>
        <begin position="20"/>
        <end position="42"/>
    </location>
</feature>
<protein>
    <recommendedName>
        <fullName evidence="2">Peptide N-acetyl-beta-D-glucosaminyl asparaginase amidase A N-terminal domain-containing protein</fullName>
    </recommendedName>
</protein>
<evidence type="ECO:0000259" key="2">
    <source>
        <dbReference type="Pfam" id="PF12222"/>
    </source>
</evidence>
<dbReference type="AlphaFoldDB" id="A0A8H3GYM8"/>
<evidence type="ECO:0000313" key="3">
    <source>
        <dbReference type="EMBL" id="CAE6480507.1"/>
    </source>
</evidence>
<keyword evidence="1" id="KW-0812">Transmembrane</keyword>
<sequence>MSPIDNPGLMPFEAWDAQKQSGVLAFIGWAINLCLFSLSWFIPGFERLHDFLSRVSFRADCDILLAEECRMFKNKLPYILSLPALVLSFGGSQLEIHSRQSPNATAPLVNFQVSQPPITPKVGKTCTVQLFRRTFANSYYQPETVEYKPPTDCGDIGKWAGVSLNWTATSQGRQYDRLAGVTFHNVEIWRTSTAEPTTTGIIWTQLKDVTKYIPLFSQPGRMIVDLNNIVDESLGLNGEYDVRFSATFFAPTLVTPSAPKSDLIIPLSNLSPDQANYAAVPPTLNNTIKFPRNAAKAFVEVFASGNSAEEFWYFNFADSWLSKLPSGTTYGKGAYHSWLSKLPSGTTYGKGAYREVRLLVDGKLAGVVNPYPVIFTGGYIPTMWRPISAYGSFDQPTYSIDLTPFIPLLSDGANHTISIDVVAGEAASADHSINGNWYVSGNIQVFLDSSSEPTTGRITSYVAPDYGVSGVTGIAASNDVNVTETASRALHIEAEIKTGSGKSTKVVWTQDLSFKNVQSYLNNATRQVDLSFKNVQSYLNNATRQVVNQISSGKSVSTHNGIPVITDDYSYPLDIDFWLVTENNASGWNTILDHAYDRKYLPNTLTPYNEIHTKRLSTGSFLTAPNGTRVVANGTAVQDFTYWDAKLNTYKRHVEARNSNVTSDSQSGTLTWTWPWTWGRLPKGASGAHSDYVARLPVARDADIIF</sequence>
<dbReference type="InterPro" id="IPR056948">
    <property type="entry name" value="PNGaseA_N"/>
</dbReference>
<evidence type="ECO:0000313" key="4">
    <source>
        <dbReference type="Proteomes" id="UP000663861"/>
    </source>
</evidence>
<reference evidence="3" key="1">
    <citation type="submission" date="2021-01" db="EMBL/GenBank/DDBJ databases">
        <authorList>
            <person name="Kaushik A."/>
        </authorList>
    </citation>
    <scope>NUCLEOTIDE SEQUENCE</scope>
    <source>
        <strain evidence="3">AG4-RS23</strain>
    </source>
</reference>
<feature type="domain" description="Peptide N-acetyl-beta-D-glucosaminyl asparaginase amidase A N-terminal" evidence="2">
    <location>
        <begin position="122"/>
        <end position="461"/>
    </location>
</feature>
<dbReference type="PANTHER" id="PTHR31104">
    <property type="entry name" value="PEPTIDE-N4-(N-ACETYL-BETA-GLUCOSAMINYL)ASPARAGINE AMIDASE A PROTEIN"/>
    <property type="match status" value="1"/>
</dbReference>
<gene>
    <name evidence="3" type="ORF">RDB_LOCUS97470</name>
</gene>
<evidence type="ECO:0000256" key="1">
    <source>
        <dbReference type="SAM" id="Phobius"/>
    </source>
</evidence>
<organism evidence="3 4">
    <name type="scientific">Rhizoctonia solani</name>
    <dbReference type="NCBI Taxonomy" id="456999"/>
    <lineage>
        <taxon>Eukaryota</taxon>
        <taxon>Fungi</taxon>
        <taxon>Dikarya</taxon>
        <taxon>Basidiomycota</taxon>
        <taxon>Agaricomycotina</taxon>
        <taxon>Agaricomycetes</taxon>
        <taxon>Cantharellales</taxon>
        <taxon>Ceratobasidiaceae</taxon>
        <taxon>Rhizoctonia</taxon>
    </lineage>
</organism>
<name>A0A8H3GYM8_9AGAM</name>
<dbReference type="Pfam" id="PF12222">
    <property type="entry name" value="PNGaseA"/>
    <property type="match status" value="1"/>
</dbReference>
<keyword evidence="1" id="KW-0472">Membrane</keyword>
<dbReference type="EMBL" id="CAJMWY010002042">
    <property type="protein sequence ID" value="CAE6480507.1"/>
    <property type="molecule type" value="Genomic_DNA"/>
</dbReference>
<dbReference type="Proteomes" id="UP000663861">
    <property type="component" value="Unassembled WGS sequence"/>
</dbReference>
<dbReference type="Pfam" id="PF25156">
    <property type="entry name" value="PNGase_A_C"/>
    <property type="match status" value="2"/>
</dbReference>
<comment type="caution">
    <text evidence="3">The sequence shown here is derived from an EMBL/GenBank/DDBJ whole genome shotgun (WGS) entry which is preliminary data.</text>
</comment>